<protein>
    <submittedName>
        <fullName evidence="2">DUF1801 domain-containing protein</fullName>
    </submittedName>
</protein>
<dbReference type="SUPFAM" id="SSF159888">
    <property type="entry name" value="YdhG-like"/>
    <property type="match status" value="1"/>
</dbReference>
<comment type="caution">
    <text evidence="2">The sequence shown here is derived from an EMBL/GenBank/DDBJ whole genome shotgun (WGS) entry which is preliminary data.</text>
</comment>
<evidence type="ECO:0000259" key="1">
    <source>
        <dbReference type="Pfam" id="PF08818"/>
    </source>
</evidence>
<dbReference type="RefSeq" id="WP_156716081.1">
    <property type="nucleotide sequence ID" value="NZ_WPHG01000011.1"/>
</dbReference>
<reference evidence="2 3" key="1">
    <citation type="submission" date="2019-12" db="EMBL/GenBank/DDBJ databases">
        <title>Nitratireductor arenosus sp. nov., Isolated from sea sand, Jeju island, South Korea.</title>
        <authorList>
            <person name="Kim W."/>
        </authorList>
    </citation>
    <scope>NUCLEOTIDE SEQUENCE [LARGE SCALE GENOMIC DNA]</scope>
    <source>
        <strain evidence="2 3">CAU 1489</strain>
    </source>
</reference>
<gene>
    <name evidence="2" type="ORF">GN330_23160</name>
</gene>
<dbReference type="AlphaFoldDB" id="A0A844QQA7"/>
<proteinExistence type="predicted"/>
<evidence type="ECO:0000313" key="3">
    <source>
        <dbReference type="Proteomes" id="UP000463224"/>
    </source>
</evidence>
<dbReference type="Proteomes" id="UP000463224">
    <property type="component" value="Unassembled WGS sequence"/>
</dbReference>
<organism evidence="2 3">
    <name type="scientific">Nitratireductor arenosus</name>
    <dbReference type="NCBI Taxonomy" id="2682096"/>
    <lineage>
        <taxon>Bacteria</taxon>
        <taxon>Pseudomonadati</taxon>
        <taxon>Pseudomonadota</taxon>
        <taxon>Alphaproteobacteria</taxon>
        <taxon>Hyphomicrobiales</taxon>
        <taxon>Phyllobacteriaceae</taxon>
        <taxon>Nitratireductor</taxon>
    </lineage>
</organism>
<dbReference type="EMBL" id="WPHG01000011">
    <property type="protein sequence ID" value="MVB00151.1"/>
    <property type="molecule type" value="Genomic_DNA"/>
</dbReference>
<feature type="domain" description="YdhG-like" evidence="1">
    <location>
        <begin position="27"/>
        <end position="133"/>
    </location>
</feature>
<sequence>MADTTTIPPIDNAAIRAVFEAWPPGLRSRLLHLRRLVFETAAATEGVGELDETLKWGQPAYLTTRSGSGSTIRLGALRGQEGYALYFICHTGLVERFSELYPSTLHCVDNRALHFGMDDALPEAELRHCVQLALTYHVRKRGAGSGRRAPSAD</sequence>
<evidence type="ECO:0000313" key="2">
    <source>
        <dbReference type="EMBL" id="MVB00151.1"/>
    </source>
</evidence>
<keyword evidence="3" id="KW-1185">Reference proteome</keyword>
<dbReference type="Pfam" id="PF08818">
    <property type="entry name" value="DUF1801"/>
    <property type="match status" value="1"/>
</dbReference>
<accession>A0A844QQA7</accession>
<name>A0A844QQA7_9HYPH</name>
<dbReference type="InterPro" id="IPR014922">
    <property type="entry name" value="YdhG-like"/>
</dbReference>